<evidence type="ECO:0000256" key="1">
    <source>
        <dbReference type="ARBA" id="ARBA00022737"/>
    </source>
</evidence>
<evidence type="ECO:0000313" key="5">
    <source>
        <dbReference type="EMBL" id="CAH3132188.1"/>
    </source>
</evidence>
<dbReference type="InterPro" id="IPR002110">
    <property type="entry name" value="Ankyrin_rpt"/>
</dbReference>
<evidence type="ECO:0000313" key="6">
    <source>
        <dbReference type="Proteomes" id="UP001159405"/>
    </source>
</evidence>
<feature type="compositionally biased region" description="Polar residues" evidence="4">
    <location>
        <begin position="1"/>
        <end position="11"/>
    </location>
</feature>
<keyword evidence="1" id="KW-0677">Repeat</keyword>
<dbReference type="PROSITE" id="PS50088">
    <property type="entry name" value="ANK_REPEAT"/>
    <property type="match status" value="1"/>
</dbReference>
<reference evidence="5 6" key="1">
    <citation type="submission" date="2022-05" db="EMBL/GenBank/DDBJ databases">
        <authorList>
            <consortium name="Genoscope - CEA"/>
            <person name="William W."/>
        </authorList>
    </citation>
    <scope>NUCLEOTIDE SEQUENCE [LARGE SCALE GENOMIC DNA]</scope>
</reference>
<dbReference type="SMART" id="SM00248">
    <property type="entry name" value="ANK"/>
    <property type="match status" value="2"/>
</dbReference>
<name>A0ABN8P3C7_9CNID</name>
<organism evidence="5 6">
    <name type="scientific">Porites lobata</name>
    <dbReference type="NCBI Taxonomy" id="104759"/>
    <lineage>
        <taxon>Eukaryota</taxon>
        <taxon>Metazoa</taxon>
        <taxon>Cnidaria</taxon>
        <taxon>Anthozoa</taxon>
        <taxon>Hexacorallia</taxon>
        <taxon>Scleractinia</taxon>
        <taxon>Fungiina</taxon>
        <taxon>Poritidae</taxon>
        <taxon>Porites</taxon>
    </lineage>
</organism>
<dbReference type="Proteomes" id="UP001159405">
    <property type="component" value="Unassembled WGS sequence"/>
</dbReference>
<feature type="region of interest" description="Disordered" evidence="4">
    <location>
        <begin position="1"/>
        <end position="37"/>
    </location>
</feature>
<proteinExistence type="predicted"/>
<dbReference type="InterPro" id="IPR036770">
    <property type="entry name" value="Ankyrin_rpt-contain_sf"/>
</dbReference>
<gene>
    <name evidence="5" type="ORF">PLOB_00036458</name>
</gene>
<feature type="compositionally biased region" description="Basic and acidic residues" evidence="4">
    <location>
        <begin position="12"/>
        <end position="27"/>
    </location>
</feature>
<keyword evidence="2 3" id="KW-0040">ANK repeat</keyword>
<dbReference type="EMBL" id="CALNXK010000050">
    <property type="protein sequence ID" value="CAH3132188.1"/>
    <property type="molecule type" value="Genomic_DNA"/>
</dbReference>
<protein>
    <submittedName>
        <fullName evidence="5">Uncharacterized protein</fullName>
    </submittedName>
</protein>
<evidence type="ECO:0000256" key="2">
    <source>
        <dbReference type="ARBA" id="ARBA00023043"/>
    </source>
</evidence>
<accession>A0ABN8P3C7</accession>
<feature type="repeat" description="ANK" evidence="3">
    <location>
        <begin position="137"/>
        <end position="161"/>
    </location>
</feature>
<dbReference type="Pfam" id="PF12796">
    <property type="entry name" value="Ank_2"/>
    <property type="match status" value="1"/>
</dbReference>
<evidence type="ECO:0000256" key="4">
    <source>
        <dbReference type="SAM" id="MobiDB-lite"/>
    </source>
</evidence>
<dbReference type="PANTHER" id="PTHR24126:SF14">
    <property type="entry name" value="ANK_REP_REGION DOMAIN-CONTAINING PROTEIN"/>
    <property type="match status" value="1"/>
</dbReference>
<evidence type="ECO:0000256" key="3">
    <source>
        <dbReference type="PROSITE-ProRule" id="PRU00023"/>
    </source>
</evidence>
<comment type="caution">
    <text evidence="5">The sequence shown here is derived from an EMBL/GenBank/DDBJ whole genome shotgun (WGS) entry which is preliminary data.</text>
</comment>
<keyword evidence="6" id="KW-1185">Reference proteome</keyword>
<dbReference type="SUPFAM" id="SSF48403">
    <property type="entry name" value="Ankyrin repeat"/>
    <property type="match status" value="1"/>
</dbReference>
<dbReference type="PANTHER" id="PTHR24126">
    <property type="entry name" value="ANKYRIN REPEAT, PH AND SEC7 DOMAIN CONTAINING PROTEIN SECG-RELATED"/>
    <property type="match status" value="1"/>
</dbReference>
<sequence>MIETLSCTKQTSSEEVKRRLDKGEKRKTSSKQSLCRAPTDMDNGSLYIRIHDLSMGAFAEMKMESDMEYLSDESWQWDEEDSENESKDSSDNYKSSVWYAAWFGEATDLRRNVAEDINNWEVDGTAYYRTPVDDQNAAVEEHVEVVSYLIEHGANVNGRSNKQSTPLIIASFCNKNVVKCLIQHGANVDNRDETGFTAVYYAVLGQEERGR</sequence>
<dbReference type="Gene3D" id="1.25.40.20">
    <property type="entry name" value="Ankyrin repeat-containing domain"/>
    <property type="match status" value="1"/>
</dbReference>